<comment type="caution">
    <text evidence="2">The sequence shown here is derived from an EMBL/GenBank/DDBJ whole genome shotgun (WGS) entry which is preliminary data.</text>
</comment>
<keyword evidence="3" id="KW-1185">Reference proteome</keyword>
<dbReference type="AlphaFoldDB" id="A0A7C9HMY2"/>
<evidence type="ECO:0000256" key="1">
    <source>
        <dbReference type="SAM" id="SignalP"/>
    </source>
</evidence>
<feature type="chain" id="PRO_5029014470" evidence="1">
    <location>
        <begin position="26"/>
        <end position="200"/>
    </location>
</feature>
<evidence type="ECO:0000313" key="2">
    <source>
        <dbReference type="EMBL" id="MUL28251.1"/>
    </source>
</evidence>
<reference evidence="2 3" key="1">
    <citation type="submission" date="2019-09" db="EMBL/GenBank/DDBJ databases">
        <title>Prevotella A2879 sp. nov., isolated from an abscess of a patient.</title>
        <authorList>
            <person name="Buhl M."/>
            <person name="Oberhettinger P."/>
        </authorList>
    </citation>
    <scope>NUCLEOTIDE SEQUENCE [LARGE SCALE GENOMIC DNA]</scope>
    <source>
        <strain evidence="2 3">A2879</strain>
    </source>
</reference>
<evidence type="ECO:0000313" key="3">
    <source>
        <dbReference type="Proteomes" id="UP000482295"/>
    </source>
</evidence>
<protein>
    <submittedName>
        <fullName evidence="2">DUF4840 domain-containing protein</fullName>
    </submittedName>
</protein>
<organism evidence="2 3">
    <name type="scientific">Prevotella vespertina</name>
    <dbReference type="NCBI Taxonomy" id="2608404"/>
    <lineage>
        <taxon>Bacteria</taxon>
        <taxon>Pseudomonadati</taxon>
        <taxon>Bacteroidota</taxon>
        <taxon>Bacteroidia</taxon>
        <taxon>Bacteroidales</taxon>
        <taxon>Prevotellaceae</taxon>
        <taxon>Prevotella</taxon>
    </lineage>
</organism>
<dbReference type="Proteomes" id="UP000482295">
    <property type="component" value="Unassembled WGS sequence"/>
</dbReference>
<proteinExistence type="predicted"/>
<keyword evidence="1" id="KW-0732">Signal</keyword>
<gene>
    <name evidence="2" type="ORF">F0475_08040</name>
</gene>
<name>A0A7C9HMY2_9BACT</name>
<feature type="signal peptide" evidence="1">
    <location>
        <begin position="1"/>
        <end position="25"/>
    </location>
</feature>
<dbReference type="PROSITE" id="PS51257">
    <property type="entry name" value="PROKAR_LIPOPROTEIN"/>
    <property type="match status" value="1"/>
</dbReference>
<dbReference type="RefSeq" id="WP_155716206.1">
    <property type="nucleotide sequence ID" value="NZ_VVIQ01000007.1"/>
</dbReference>
<dbReference type="EMBL" id="VVIQ01000007">
    <property type="protein sequence ID" value="MUL28251.1"/>
    <property type="molecule type" value="Genomic_DNA"/>
</dbReference>
<accession>A0A7C9HMY2</accession>
<sequence length="200" mass="21966">MNKVLKVATLAIVSIVTINFFTACSKEKDTPSINVEQLYQNINGNYIGTVKLSNSNGDLGSKNATWTANKEKISVKNINGDELAAGVKNQSSKLYQALLNATNGKLEVIITSFKPQEQIIFFSASAKLSFTINLDGQQVEVIGTGGSLPFSCFYAMPTQEMHFNFTIRDLKKNNGRGGFTPLSTDYNLPITFEFESQQKS</sequence>